<evidence type="ECO:0000256" key="6">
    <source>
        <dbReference type="SAM" id="Coils"/>
    </source>
</evidence>
<evidence type="ECO:0000256" key="2">
    <source>
        <dbReference type="ARBA" id="ARBA00023015"/>
    </source>
</evidence>
<keyword evidence="2" id="KW-0805">Transcription regulation</keyword>
<comment type="subcellular location">
    <subcellularLocation>
        <location evidence="1">Nucleus</location>
    </subcellularLocation>
</comment>
<feature type="coiled-coil region" evidence="6">
    <location>
        <begin position="84"/>
        <end position="118"/>
    </location>
</feature>
<dbReference type="PROSITE" id="PS50066">
    <property type="entry name" value="MADS_BOX_2"/>
    <property type="match status" value="1"/>
</dbReference>
<dbReference type="Gene3D" id="3.40.1810.10">
    <property type="entry name" value="Transcription factor, MADS-box"/>
    <property type="match status" value="1"/>
</dbReference>
<evidence type="ECO:0000313" key="9">
    <source>
        <dbReference type="Proteomes" id="UP001603857"/>
    </source>
</evidence>
<dbReference type="GO" id="GO:0005634">
    <property type="term" value="C:nucleus"/>
    <property type="evidence" value="ECO:0007669"/>
    <property type="project" value="UniProtKB-SubCell"/>
</dbReference>
<dbReference type="PANTHER" id="PTHR11945:SF229">
    <property type="entry name" value="AGAMOUS-LIKE 55-RELATED"/>
    <property type="match status" value="1"/>
</dbReference>
<dbReference type="Proteomes" id="UP001603857">
    <property type="component" value="Unassembled WGS sequence"/>
</dbReference>
<evidence type="ECO:0000256" key="4">
    <source>
        <dbReference type="ARBA" id="ARBA00023163"/>
    </source>
</evidence>
<evidence type="ECO:0000256" key="5">
    <source>
        <dbReference type="ARBA" id="ARBA00023242"/>
    </source>
</evidence>
<dbReference type="PANTHER" id="PTHR11945">
    <property type="entry name" value="MADS BOX PROTEIN"/>
    <property type="match status" value="1"/>
</dbReference>
<dbReference type="Pfam" id="PF00319">
    <property type="entry name" value="SRF-TF"/>
    <property type="match status" value="1"/>
</dbReference>
<dbReference type="CDD" id="cd00120">
    <property type="entry name" value="MADS"/>
    <property type="match status" value="1"/>
</dbReference>
<proteinExistence type="predicted"/>
<keyword evidence="3" id="KW-0238">DNA-binding</keyword>
<reference evidence="8 9" key="1">
    <citation type="submission" date="2024-08" db="EMBL/GenBank/DDBJ databases">
        <title>Insights into the chromosomal genome structure of Flemingia macrophylla.</title>
        <authorList>
            <person name="Ding Y."/>
            <person name="Zhao Y."/>
            <person name="Bi W."/>
            <person name="Wu M."/>
            <person name="Zhao G."/>
            <person name="Gong Y."/>
            <person name="Li W."/>
            <person name="Zhang P."/>
        </authorList>
    </citation>
    <scope>NUCLEOTIDE SEQUENCE [LARGE SCALE GENOMIC DNA]</scope>
    <source>
        <strain evidence="8">DYQJB</strain>
        <tissue evidence="8">Leaf</tissue>
    </source>
</reference>
<dbReference type="EMBL" id="JBGMDY010000002">
    <property type="protein sequence ID" value="KAL2342564.1"/>
    <property type="molecule type" value="Genomic_DNA"/>
</dbReference>
<dbReference type="FunFam" id="3.40.1810.10:FF:000006">
    <property type="entry name" value="Agamous-like MADS-box protein AGL62"/>
    <property type="match status" value="1"/>
</dbReference>
<organism evidence="8 9">
    <name type="scientific">Flemingia macrophylla</name>
    <dbReference type="NCBI Taxonomy" id="520843"/>
    <lineage>
        <taxon>Eukaryota</taxon>
        <taxon>Viridiplantae</taxon>
        <taxon>Streptophyta</taxon>
        <taxon>Embryophyta</taxon>
        <taxon>Tracheophyta</taxon>
        <taxon>Spermatophyta</taxon>
        <taxon>Magnoliopsida</taxon>
        <taxon>eudicotyledons</taxon>
        <taxon>Gunneridae</taxon>
        <taxon>Pentapetalae</taxon>
        <taxon>rosids</taxon>
        <taxon>fabids</taxon>
        <taxon>Fabales</taxon>
        <taxon>Fabaceae</taxon>
        <taxon>Papilionoideae</taxon>
        <taxon>50 kb inversion clade</taxon>
        <taxon>NPAAA clade</taxon>
        <taxon>indigoferoid/millettioid clade</taxon>
        <taxon>Phaseoleae</taxon>
        <taxon>Flemingia</taxon>
    </lineage>
</organism>
<dbReference type="GO" id="GO:0003677">
    <property type="term" value="F:DNA binding"/>
    <property type="evidence" value="ECO:0007669"/>
    <property type="project" value="UniProtKB-KW"/>
</dbReference>
<evidence type="ECO:0000259" key="7">
    <source>
        <dbReference type="PROSITE" id="PS50066"/>
    </source>
</evidence>
<accession>A0ABD1N3B7</accession>
<keyword evidence="9" id="KW-1185">Reference proteome</keyword>
<sequence>MGRRKIEIAEVKDPNTKQVTFSKRRKGLFKKANELSILCGVEVAIVVFSPGNRPYSFGHPSVDAVAATYLQEEAKPNAEEVGDLELLTQQLSIVEDQILEQQQKAASLGERLKEHELNQLSQPHEHSFSDLQDNTQDYFDAMEVSDSLMLLSQKPVFGTAKRVTRKIRKIP</sequence>
<keyword evidence="6" id="KW-0175">Coiled coil</keyword>
<comment type="caution">
    <text evidence="8">The sequence shown here is derived from an EMBL/GenBank/DDBJ whole genome shotgun (WGS) entry which is preliminary data.</text>
</comment>
<dbReference type="InterPro" id="IPR002100">
    <property type="entry name" value="TF_MADSbox"/>
</dbReference>
<dbReference type="SMART" id="SM00432">
    <property type="entry name" value="MADS"/>
    <property type="match status" value="1"/>
</dbReference>
<dbReference type="InterPro" id="IPR036879">
    <property type="entry name" value="TF_MADSbox_sf"/>
</dbReference>
<protein>
    <recommendedName>
        <fullName evidence="7">MADS-box domain-containing protein</fullName>
    </recommendedName>
</protein>
<keyword evidence="4" id="KW-0804">Transcription</keyword>
<keyword evidence="5" id="KW-0539">Nucleus</keyword>
<feature type="domain" description="MADS-box" evidence="7">
    <location>
        <begin position="1"/>
        <end position="61"/>
    </location>
</feature>
<gene>
    <name evidence="8" type="ORF">Fmac_003849</name>
</gene>
<dbReference type="SUPFAM" id="SSF55455">
    <property type="entry name" value="SRF-like"/>
    <property type="match status" value="1"/>
</dbReference>
<evidence type="ECO:0000313" key="8">
    <source>
        <dbReference type="EMBL" id="KAL2342564.1"/>
    </source>
</evidence>
<evidence type="ECO:0000256" key="3">
    <source>
        <dbReference type="ARBA" id="ARBA00023125"/>
    </source>
</evidence>
<name>A0ABD1N3B7_9FABA</name>
<evidence type="ECO:0000256" key="1">
    <source>
        <dbReference type="ARBA" id="ARBA00004123"/>
    </source>
</evidence>
<dbReference type="PRINTS" id="PR00404">
    <property type="entry name" value="MADSDOMAIN"/>
</dbReference>
<dbReference type="AlphaFoldDB" id="A0ABD1N3B7"/>